<name>E0U6M0_GLOV7</name>
<organism evidence="1 2">
    <name type="scientific">Gloeothece verrucosa (strain PCC 7822)</name>
    <name type="common">Cyanothece sp. (strain PCC 7822)</name>
    <dbReference type="NCBI Taxonomy" id="497965"/>
    <lineage>
        <taxon>Bacteria</taxon>
        <taxon>Bacillati</taxon>
        <taxon>Cyanobacteriota</taxon>
        <taxon>Cyanophyceae</taxon>
        <taxon>Oscillatoriophycideae</taxon>
        <taxon>Chroococcales</taxon>
        <taxon>Aphanothecaceae</taxon>
        <taxon>Gloeothece</taxon>
        <taxon>Gloeothece verrucosa</taxon>
    </lineage>
</organism>
<dbReference type="GO" id="GO:0006355">
    <property type="term" value="P:regulation of DNA-templated transcription"/>
    <property type="evidence" value="ECO:0007669"/>
    <property type="project" value="InterPro"/>
</dbReference>
<dbReference type="InterPro" id="IPR010985">
    <property type="entry name" value="Ribbon_hlx_hlx"/>
</dbReference>
<protein>
    <submittedName>
        <fullName evidence="1">Putative transcriptional regulator, CopG family</fullName>
    </submittedName>
</protein>
<proteinExistence type="predicted"/>
<reference evidence="2" key="1">
    <citation type="journal article" date="2011" name="MBio">
        <title>Novel metabolic attributes of the genus Cyanothece, comprising a group of unicellular nitrogen-fixing Cyanobacteria.</title>
        <authorList>
            <person name="Bandyopadhyay A."/>
            <person name="Elvitigala T."/>
            <person name="Welsh E."/>
            <person name="Stockel J."/>
            <person name="Liberton M."/>
            <person name="Min H."/>
            <person name="Sherman L.A."/>
            <person name="Pakrasi H.B."/>
        </authorList>
    </citation>
    <scope>NUCLEOTIDE SEQUENCE [LARGE SCALE GENOMIC DNA]</scope>
    <source>
        <strain evidence="2">PCC 7822</strain>
    </source>
</reference>
<dbReference type="HOGENOM" id="CLU_194678_1_0_3"/>
<dbReference type="OrthoDB" id="427269at2"/>
<evidence type="ECO:0000313" key="2">
    <source>
        <dbReference type="Proteomes" id="UP000008206"/>
    </source>
</evidence>
<sequence length="74" mass="8477">MQSQKISISLPPSLLTFIEDYKVAKGCQSRSQVILEALELLQERELEQAYREASFEVEDAWEVTVGDGLKDETW</sequence>
<dbReference type="SUPFAM" id="SSF47598">
    <property type="entry name" value="Ribbon-helix-helix"/>
    <property type="match status" value="1"/>
</dbReference>
<dbReference type="Proteomes" id="UP000008206">
    <property type="component" value="Chromosome"/>
</dbReference>
<gene>
    <name evidence="1" type="ordered locus">Cyan7822_2819</name>
</gene>
<dbReference type="EMBL" id="CP002198">
    <property type="protein sequence ID" value="ADN14779.1"/>
    <property type="molecule type" value="Genomic_DNA"/>
</dbReference>
<accession>E0U6M0</accession>
<evidence type="ECO:0000313" key="1">
    <source>
        <dbReference type="EMBL" id="ADN14779.1"/>
    </source>
</evidence>
<dbReference type="InterPro" id="IPR013321">
    <property type="entry name" value="Arc_rbn_hlx_hlx"/>
</dbReference>
<dbReference type="eggNOG" id="COG3609">
    <property type="taxonomic scope" value="Bacteria"/>
</dbReference>
<dbReference type="Gene3D" id="1.10.1220.10">
    <property type="entry name" value="Met repressor-like"/>
    <property type="match status" value="1"/>
</dbReference>
<dbReference type="STRING" id="497965.Cyan7822_2819"/>
<dbReference type="KEGG" id="cyj:Cyan7822_2819"/>
<keyword evidence="2" id="KW-1185">Reference proteome</keyword>
<dbReference type="AlphaFoldDB" id="E0U6M0"/>
<dbReference type="RefSeq" id="WP_013322884.1">
    <property type="nucleotide sequence ID" value="NC_014501.1"/>
</dbReference>